<name>A0A7W5ASC1_9ACTN</name>
<dbReference type="InterPro" id="IPR014729">
    <property type="entry name" value="Rossmann-like_a/b/a_fold"/>
</dbReference>
<dbReference type="Gene3D" id="3.40.50.620">
    <property type="entry name" value="HUPs"/>
    <property type="match status" value="2"/>
</dbReference>
<comment type="similarity">
    <text evidence="1">Belongs to the universal stress protein A family.</text>
</comment>
<dbReference type="RefSeq" id="WP_183227923.1">
    <property type="nucleotide sequence ID" value="NZ_BMPW01000073.1"/>
</dbReference>
<keyword evidence="4" id="KW-1185">Reference proteome</keyword>
<gene>
    <name evidence="3" type="ORF">FHR83_009251</name>
</gene>
<sequence>MQNKIIVGYDGSSWSDDALAWALEEAEHTGDPVELVHADEWPILAPAASMAPSPTLSPELYVERIIESTLDRAVETAHTTHPLVPVTTTTVRAHAATALIDRSRQARLLVLGGRGHSAVAGLFGSVSAAVTAHAHCPVVVVRGAQPAPGPVVAGIDDTDAAPAMLVFAAEQASARKAPLHVIHAWPPVTGIWAETPMATGTVTAREREPFDTEVTVIRDTYPNLRVQADAVVEHPAAALTRASDGAQLLVVGSRGRGAVRGMLLGSVSQHLLRHSACPVAVVHDSLAKS</sequence>
<dbReference type="Proteomes" id="UP000590749">
    <property type="component" value="Unassembled WGS sequence"/>
</dbReference>
<protein>
    <submittedName>
        <fullName evidence="3">Nucleotide-binding universal stress UspA family protein</fullName>
    </submittedName>
</protein>
<evidence type="ECO:0000313" key="4">
    <source>
        <dbReference type="Proteomes" id="UP000590749"/>
    </source>
</evidence>
<dbReference type="InterPro" id="IPR006015">
    <property type="entry name" value="Universal_stress_UspA"/>
</dbReference>
<dbReference type="AlphaFoldDB" id="A0A7W5ASC1"/>
<accession>A0A7W5ASC1</accession>
<dbReference type="EMBL" id="JACHXF010000039">
    <property type="protein sequence ID" value="MBB3101522.1"/>
    <property type="molecule type" value="Genomic_DNA"/>
</dbReference>
<evidence type="ECO:0000259" key="2">
    <source>
        <dbReference type="Pfam" id="PF00582"/>
    </source>
</evidence>
<proteinExistence type="inferred from homology"/>
<reference evidence="3 4" key="1">
    <citation type="submission" date="2020-08" db="EMBL/GenBank/DDBJ databases">
        <title>Genomic Encyclopedia of Type Strains, Phase III (KMG-III): the genomes of soil and plant-associated and newly described type strains.</title>
        <authorList>
            <person name="Whitman W."/>
        </authorList>
    </citation>
    <scope>NUCLEOTIDE SEQUENCE [LARGE SCALE GENOMIC DNA]</scope>
    <source>
        <strain evidence="3 4">CECT 3287</strain>
    </source>
</reference>
<comment type="caution">
    <text evidence="3">The sequence shown here is derived from an EMBL/GenBank/DDBJ whole genome shotgun (WGS) entry which is preliminary data.</text>
</comment>
<feature type="domain" description="UspA" evidence="2">
    <location>
        <begin position="3"/>
        <end position="142"/>
    </location>
</feature>
<evidence type="ECO:0000256" key="1">
    <source>
        <dbReference type="ARBA" id="ARBA00008791"/>
    </source>
</evidence>
<dbReference type="SUPFAM" id="SSF52402">
    <property type="entry name" value="Adenine nucleotide alpha hydrolases-like"/>
    <property type="match status" value="2"/>
</dbReference>
<organism evidence="3 4">
    <name type="scientific">Actinoplanes campanulatus</name>
    <dbReference type="NCBI Taxonomy" id="113559"/>
    <lineage>
        <taxon>Bacteria</taxon>
        <taxon>Bacillati</taxon>
        <taxon>Actinomycetota</taxon>
        <taxon>Actinomycetes</taxon>
        <taxon>Micromonosporales</taxon>
        <taxon>Micromonosporaceae</taxon>
        <taxon>Actinoplanes</taxon>
    </lineage>
</organism>
<evidence type="ECO:0000313" key="3">
    <source>
        <dbReference type="EMBL" id="MBB3101522.1"/>
    </source>
</evidence>
<dbReference type="InterPro" id="IPR006016">
    <property type="entry name" value="UspA"/>
</dbReference>
<feature type="domain" description="UspA" evidence="2">
    <location>
        <begin position="151"/>
        <end position="283"/>
    </location>
</feature>
<dbReference type="CDD" id="cd23659">
    <property type="entry name" value="USP_At3g01520-like"/>
    <property type="match status" value="1"/>
</dbReference>
<dbReference type="PRINTS" id="PR01438">
    <property type="entry name" value="UNVRSLSTRESS"/>
</dbReference>
<dbReference type="Pfam" id="PF00582">
    <property type="entry name" value="Usp"/>
    <property type="match status" value="2"/>
</dbReference>
<dbReference type="PANTHER" id="PTHR31964">
    <property type="entry name" value="ADENINE NUCLEOTIDE ALPHA HYDROLASES-LIKE SUPERFAMILY PROTEIN"/>
    <property type="match status" value="1"/>
</dbReference>
<dbReference type="PANTHER" id="PTHR31964:SF113">
    <property type="entry name" value="USPA DOMAIN-CONTAINING PROTEIN"/>
    <property type="match status" value="1"/>
</dbReference>